<name>A0A2U1E9U4_9PSEU</name>
<reference evidence="2 3" key="1">
    <citation type="submission" date="2018-04" db="EMBL/GenBank/DDBJ databases">
        <title>Genomic Encyclopedia of Type Strains, Phase IV (KMG-IV): sequencing the most valuable type-strain genomes for metagenomic binning, comparative biology and taxonomic classification.</title>
        <authorList>
            <person name="Goeker M."/>
        </authorList>
    </citation>
    <scope>NUCLEOTIDE SEQUENCE [LARGE SCALE GENOMIC DNA]</scope>
    <source>
        <strain evidence="2 3">DSM 45771</strain>
    </source>
</reference>
<accession>A0A2U1E9U4</accession>
<keyword evidence="3" id="KW-1185">Reference proteome</keyword>
<dbReference type="AlphaFoldDB" id="A0A2U1E9U4"/>
<evidence type="ECO:0000313" key="3">
    <source>
        <dbReference type="Proteomes" id="UP000245639"/>
    </source>
</evidence>
<evidence type="ECO:0000313" key="2">
    <source>
        <dbReference type="EMBL" id="PVY96718.1"/>
    </source>
</evidence>
<dbReference type="GO" id="GO:0016811">
    <property type="term" value="F:hydrolase activity, acting on carbon-nitrogen (but not peptide) bonds, in linear amides"/>
    <property type="evidence" value="ECO:0007669"/>
    <property type="project" value="TreeGrafter"/>
</dbReference>
<sequence length="246" mass="25417">MSTPSLRGAGTPEDVWWAPDGLGTVPARQPVAVRPSGRVVVVAPHPDDEVLGTGGALAAWAPAGTEVAVVAVTDGEGSHPDSPTLTPADLAERRVDERTHALAALGLGRPTVHRLGLPDAGVAADDVAAGLGPLLREGDTVLLPVTGDGHPDHDATADGGSRAAAGLTCWRYAVWLWHWARPATVSFDGACRLLLPDAAVRAKAAAIGCFTTQIAPLSPDPRDAAILPATVLARFHRDTEIVWGPR</sequence>
<dbReference type="OrthoDB" id="116799at2"/>
<dbReference type="RefSeq" id="WP_116711283.1">
    <property type="nucleotide sequence ID" value="NZ_QEKW01000028.1"/>
</dbReference>
<dbReference type="GO" id="GO:0016137">
    <property type="term" value="P:glycoside metabolic process"/>
    <property type="evidence" value="ECO:0007669"/>
    <property type="project" value="UniProtKB-ARBA"/>
</dbReference>
<dbReference type="EMBL" id="QEKW01000028">
    <property type="protein sequence ID" value="PVY96718.1"/>
    <property type="molecule type" value="Genomic_DNA"/>
</dbReference>
<proteinExistence type="predicted"/>
<dbReference type="InterPro" id="IPR003737">
    <property type="entry name" value="GlcNAc_PI_deacetylase-related"/>
</dbReference>
<organism evidence="2 3">
    <name type="scientific">Actinomycetospora cinnamomea</name>
    <dbReference type="NCBI Taxonomy" id="663609"/>
    <lineage>
        <taxon>Bacteria</taxon>
        <taxon>Bacillati</taxon>
        <taxon>Actinomycetota</taxon>
        <taxon>Actinomycetes</taxon>
        <taxon>Pseudonocardiales</taxon>
        <taxon>Pseudonocardiaceae</taxon>
        <taxon>Actinomycetospora</taxon>
    </lineage>
</organism>
<dbReference type="Proteomes" id="UP000245639">
    <property type="component" value="Unassembled WGS sequence"/>
</dbReference>
<protein>
    <submittedName>
        <fullName evidence="2">LmbE family N-acetylglucosaminyl deacetylase</fullName>
    </submittedName>
</protein>
<dbReference type="InterPro" id="IPR024078">
    <property type="entry name" value="LmbE-like_dom_sf"/>
</dbReference>
<gene>
    <name evidence="2" type="ORF">C8D89_12827</name>
</gene>
<evidence type="ECO:0000256" key="1">
    <source>
        <dbReference type="ARBA" id="ARBA00022833"/>
    </source>
</evidence>
<dbReference type="SUPFAM" id="SSF102588">
    <property type="entry name" value="LmbE-like"/>
    <property type="match status" value="1"/>
</dbReference>
<dbReference type="PANTHER" id="PTHR12993">
    <property type="entry name" value="N-ACETYLGLUCOSAMINYL-PHOSPHATIDYLINOSITOL DE-N-ACETYLASE-RELATED"/>
    <property type="match status" value="1"/>
</dbReference>
<dbReference type="PANTHER" id="PTHR12993:SF29">
    <property type="entry name" value="BLR3841 PROTEIN"/>
    <property type="match status" value="1"/>
</dbReference>
<keyword evidence="1" id="KW-0862">Zinc</keyword>
<dbReference type="Gene3D" id="3.40.50.10320">
    <property type="entry name" value="LmbE-like"/>
    <property type="match status" value="1"/>
</dbReference>
<dbReference type="Pfam" id="PF02585">
    <property type="entry name" value="PIG-L"/>
    <property type="match status" value="1"/>
</dbReference>
<comment type="caution">
    <text evidence="2">The sequence shown here is derived from an EMBL/GenBank/DDBJ whole genome shotgun (WGS) entry which is preliminary data.</text>
</comment>